<dbReference type="InterPro" id="IPR028263">
    <property type="entry name" value="FliG_N"/>
</dbReference>
<dbReference type="GO" id="GO:0003774">
    <property type="term" value="F:cytoskeletal motor activity"/>
    <property type="evidence" value="ECO:0007669"/>
    <property type="project" value="InterPro"/>
</dbReference>
<feature type="domain" description="Flagellar motor switch protein FliG C-terminal" evidence="11">
    <location>
        <begin position="235"/>
        <end position="346"/>
    </location>
</feature>
<dbReference type="GO" id="GO:0071973">
    <property type="term" value="P:bacterial-type flagellum-dependent cell motility"/>
    <property type="evidence" value="ECO:0007669"/>
    <property type="project" value="InterPro"/>
</dbReference>
<dbReference type="InterPro" id="IPR000090">
    <property type="entry name" value="Flg_Motor_Flig"/>
</dbReference>
<feature type="domain" description="Flagellar motor switch protein FliG N-terminal" evidence="13">
    <location>
        <begin position="22"/>
        <end position="124"/>
    </location>
</feature>
<keyword evidence="14" id="KW-0969">Cilium</keyword>
<proteinExistence type="inferred from homology"/>
<evidence type="ECO:0000256" key="2">
    <source>
        <dbReference type="ARBA" id="ARBA00004413"/>
    </source>
</evidence>
<dbReference type="InterPro" id="IPR023087">
    <property type="entry name" value="Flg_Motor_Flig_C"/>
</dbReference>
<evidence type="ECO:0000259" key="12">
    <source>
        <dbReference type="Pfam" id="PF14841"/>
    </source>
</evidence>
<keyword evidence="14" id="KW-0282">Flagellum</keyword>
<feature type="domain" description="Flagellar motor switch protein FliG middle" evidence="12">
    <location>
        <begin position="135"/>
        <end position="204"/>
    </location>
</feature>
<organism evidence="14 15">
    <name type="scientific">Palleronia abyssalis</name>
    <dbReference type="NCBI Taxonomy" id="1501240"/>
    <lineage>
        <taxon>Bacteria</taxon>
        <taxon>Pseudomonadati</taxon>
        <taxon>Pseudomonadota</taxon>
        <taxon>Alphaproteobacteria</taxon>
        <taxon>Rhodobacterales</taxon>
        <taxon>Roseobacteraceae</taxon>
        <taxon>Palleronia</taxon>
    </lineage>
</organism>
<evidence type="ECO:0000313" key="15">
    <source>
        <dbReference type="Proteomes" id="UP000244912"/>
    </source>
</evidence>
<evidence type="ECO:0000256" key="4">
    <source>
        <dbReference type="ARBA" id="ARBA00021870"/>
    </source>
</evidence>
<dbReference type="AlphaFoldDB" id="A0A2R8C1H0"/>
<dbReference type="PANTHER" id="PTHR30534">
    <property type="entry name" value="FLAGELLAR MOTOR SWITCH PROTEIN FLIG"/>
    <property type="match status" value="1"/>
</dbReference>
<dbReference type="GO" id="GO:0005886">
    <property type="term" value="C:plasma membrane"/>
    <property type="evidence" value="ECO:0007669"/>
    <property type="project" value="UniProtKB-SubCell"/>
</dbReference>
<dbReference type="EMBL" id="ONZF01000016">
    <property type="protein sequence ID" value="SPJ26229.1"/>
    <property type="molecule type" value="Genomic_DNA"/>
</dbReference>
<comment type="function">
    <text evidence="10">FliG is one of three proteins (FliG, FliN, FliM) that forms the rotor-mounted switch complex (C ring), located at the base of the basal body. This complex interacts with the CheY and CheZ chemotaxis proteins, in addition to contacting components of the motor that determine the direction of flagellar rotation.</text>
</comment>
<keyword evidence="6" id="KW-0145">Chemotaxis</keyword>
<dbReference type="GO" id="GO:0009425">
    <property type="term" value="C:bacterial-type flagellum basal body"/>
    <property type="evidence" value="ECO:0007669"/>
    <property type="project" value="UniProtKB-SubCell"/>
</dbReference>
<dbReference type="InterPro" id="IPR011002">
    <property type="entry name" value="FliG_a-hlx"/>
</dbReference>
<accession>A0A2R8C1H0</accession>
<reference evidence="14 15" key="1">
    <citation type="submission" date="2018-03" db="EMBL/GenBank/DDBJ databases">
        <authorList>
            <person name="Keele B.F."/>
        </authorList>
    </citation>
    <scope>NUCLEOTIDE SEQUENCE [LARGE SCALE GENOMIC DNA]</scope>
    <source>
        <strain evidence="14 15">CECT 8504</strain>
    </source>
</reference>
<dbReference type="OrthoDB" id="7616820at2"/>
<comment type="subcellular location">
    <subcellularLocation>
        <location evidence="1">Bacterial flagellum basal body</location>
    </subcellularLocation>
    <subcellularLocation>
        <location evidence="2">Cell membrane</location>
        <topology evidence="2">Peripheral membrane protein</topology>
        <orientation evidence="2">Cytoplasmic side</orientation>
    </subcellularLocation>
</comment>
<keyword evidence="14" id="KW-0966">Cell projection</keyword>
<dbReference type="Pfam" id="PF14841">
    <property type="entry name" value="FliG_M"/>
    <property type="match status" value="1"/>
</dbReference>
<protein>
    <recommendedName>
        <fullName evidence="4">Flagellar motor switch protein FliG</fullName>
    </recommendedName>
</protein>
<dbReference type="PANTHER" id="PTHR30534:SF0">
    <property type="entry name" value="FLAGELLAR MOTOR SWITCH PROTEIN FLIG"/>
    <property type="match status" value="1"/>
</dbReference>
<evidence type="ECO:0000256" key="10">
    <source>
        <dbReference type="ARBA" id="ARBA00025598"/>
    </source>
</evidence>
<keyword evidence="15" id="KW-1185">Reference proteome</keyword>
<evidence type="ECO:0000259" key="11">
    <source>
        <dbReference type="Pfam" id="PF01706"/>
    </source>
</evidence>
<evidence type="ECO:0000256" key="8">
    <source>
        <dbReference type="ARBA" id="ARBA00023136"/>
    </source>
</evidence>
<evidence type="ECO:0000256" key="5">
    <source>
        <dbReference type="ARBA" id="ARBA00022475"/>
    </source>
</evidence>
<evidence type="ECO:0000256" key="9">
    <source>
        <dbReference type="ARBA" id="ARBA00023143"/>
    </source>
</evidence>
<dbReference type="RefSeq" id="WP_108895935.1">
    <property type="nucleotide sequence ID" value="NZ_ONZF01000016.1"/>
</dbReference>
<dbReference type="Proteomes" id="UP000244912">
    <property type="component" value="Unassembled WGS sequence"/>
</dbReference>
<evidence type="ECO:0000313" key="14">
    <source>
        <dbReference type="EMBL" id="SPJ26229.1"/>
    </source>
</evidence>
<gene>
    <name evidence="14" type="primary">fliG</name>
    <name evidence="14" type="ORF">PAA8504_04086</name>
</gene>
<keyword evidence="8" id="KW-0472">Membrane</keyword>
<dbReference type="PRINTS" id="PR00954">
    <property type="entry name" value="FLGMOTORFLIG"/>
</dbReference>
<dbReference type="SUPFAM" id="SSF48029">
    <property type="entry name" value="FliG"/>
    <property type="match status" value="2"/>
</dbReference>
<keyword evidence="5" id="KW-1003">Cell membrane</keyword>
<dbReference type="Pfam" id="PF14842">
    <property type="entry name" value="FliG_N"/>
    <property type="match status" value="1"/>
</dbReference>
<sequence>MTTALATRDDEEPSFPVSGAANLSRREKAAIVVRLLLAEGAKLPLMDLPETLQAELTNQICRMRFIDRNTLRDVVEEFASELDSVGMAFPGGLEDALKLLDGTISPDMAKRLRAQAGAFWGDDPWEMIATFDVPKLLELISVEGPEVGAVILSKLEVAKAAEVLGRLPGPDARRLTIAISETADIDPDTVRRIGAALAAQMQSETPRAFTAASVERLSAILDISAAPTRADILEGLDEEDAELAAKVRAAIFTFEDIPARISAKDVPNIAKMVNQADLVTALAGTAGDPKLAMVTKFFLSNLPGRLSEAIKREINDRGSPDPAEVETAQISIVKAIRLAADKKEITMIEKPAD</sequence>
<evidence type="ECO:0000256" key="6">
    <source>
        <dbReference type="ARBA" id="ARBA00022500"/>
    </source>
</evidence>
<comment type="similarity">
    <text evidence="3">Belongs to the FliG family.</text>
</comment>
<dbReference type="InterPro" id="IPR032779">
    <property type="entry name" value="FliG_M"/>
</dbReference>
<evidence type="ECO:0000256" key="1">
    <source>
        <dbReference type="ARBA" id="ARBA00004117"/>
    </source>
</evidence>
<evidence type="ECO:0000256" key="3">
    <source>
        <dbReference type="ARBA" id="ARBA00010299"/>
    </source>
</evidence>
<dbReference type="GO" id="GO:0006935">
    <property type="term" value="P:chemotaxis"/>
    <property type="evidence" value="ECO:0007669"/>
    <property type="project" value="UniProtKB-KW"/>
</dbReference>
<keyword evidence="7" id="KW-0283">Flagellar rotation</keyword>
<dbReference type="Pfam" id="PF01706">
    <property type="entry name" value="FliG_C"/>
    <property type="match status" value="1"/>
</dbReference>
<dbReference type="Gene3D" id="1.10.220.30">
    <property type="match status" value="3"/>
</dbReference>
<evidence type="ECO:0000256" key="7">
    <source>
        <dbReference type="ARBA" id="ARBA00022779"/>
    </source>
</evidence>
<keyword evidence="9" id="KW-0975">Bacterial flagellum</keyword>
<name>A0A2R8C1H0_9RHOB</name>
<evidence type="ECO:0000259" key="13">
    <source>
        <dbReference type="Pfam" id="PF14842"/>
    </source>
</evidence>